<dbReference type="AlphaFoldDB" id="A0A7V3ZUQ9"/>
<dbReference type="PANTHER" id="PTHR39201">
    <property type="entry name" value="EXPORTED PROTEIN-RELATED"/>
    <property type="match status" value="1"/>
</dbReference>
<dbReference type="GO" id="GO:0010181">
    <property type="term" value="F:FMN binding"/>
    <property type="evidence" value="ECO:0007669"/>
    <property type="project" value="InterPro"/>
</dbReference>
<evidence type="ECO:0000313" key="2">
    <source>
        <dbReference type="EMBL" id="HGK63432.1"/>
    </source>
</evidence>
<sequence>MKALVIYYSLTGKTELVGKAIAKTLGAETEKIEETKRENILFRCISGAIQAAKGKGSVIKPLDVDINNYEFIFIGTPVWAFRPTPAINTFISQTDFKNKKIVLFVTMAGTKVEKAVNLMKEAIESKGGEVIGSFSIRTGGVKKEQIIEEGIKIATLYKDKKE</sequence>
<evidence type="ECO:0000259" key="1">
    <source>
        <dbReference type="PROSITE" id="PS50902"/>
    </source>
</evidence>
<dbReference type="InterPro" id="IPR008254">
    <property type="entry name" value="Flavodoxin/NO_synth"/>
</dbReference>
<dbReference type="Gene3D" id="3.40.50.360">
    <property type="match status" value="1"/>
</dbReference>
<accession>A0A7V3ZUQ9</accession>
<gene>
    <name evidence="2" type="ORF">ENU74_02385</name>
</gene>
<dbReference type="PROSITE" id="PS50902">
    <property type="entry name" value="FLAVODOXIN_LIKE"/>
    <property type="match status" value="1"/>
</dbReference>
<feature type="domain" description="Flavodoxin-like" evidence="1">
    <location>
        <begin position="3"/>
        <end position="162"/>
    </location>
</feature>
<organism evidence="2">
    <name type="scientific">candidate division WOR-3 bacterium</name>
    <dbReference type="NCBI Taxonomy" id="2052148"/>
    <lineage>
        <taxon>Bacteria</taxon>
        <taxon>Bacteria division WOR-3</taxon>
    </lineage>
</organism>
<protein>
    <submittedName>
        <fullName evidence="2">Flavodoxin</fullName>
    </submittedName>
</protein>
<proteinExistence type="predicted"/>
<name>A0A7V3ZUQ9_UNCW3</name>
<dbReference type="EMBL" id="DTDR01000063">
    <property type="protein sequence ID" value="HGK63432.1"/>
    <property type="molecule type" value="Genomic_DNA"/>
</dbReference>
<dbReference type="PANTHER" id="PTHR39201:SF1">
    <property type="entry name" value="FLAVODOXIN-LIKE DOMAIN-CONTAINING PROTEIN"/>
    <property type="match status" value="1"/>
</dbReference>
<reference evidence="2" key="1">
    <citation type="journal article" date="2020" name="mSystems">
        <title>Genome- and Community-Level Interaction Insights into Carbon Utilization and Element Cycling Functions of Hydrothermarchaeota in Hydrothermal Sediment.</title>
        <authorList>
            <person name="Zhou Z."/>
            <person name="Liu Y."/>
            <person name="Xu W."/>
            <person name="Pan J."/>
            <person name="Luo Z.H."/>
            <person name="Li M."/>
        </authorList>
    </citation>
    <scope>NUCLEOTIDE SEQUENCE [LARGE SCALE GENOMIC DNA]</scope>
    <source>
        <strain evidence="2">SpSt-697</strain>
    </source>
</reference>
<comment type="caution">
    <text evidence="2">The sequence shown here is derived from an EMBL/GenBank/DDBJ whole genome shotgun (WGS) entry which is preliminary data.</text>
</comment>
<dbReference type="SUPFAM" id="SSF52218">
    <property type="entry name" value="Flavoproteins"/>
    <property type="match status" value="1"/>
</dbReference>
<dbReference type="Pfam" id="PF12682">
    <property type="entry name" value="Flavodoxin_4"/>
    <property type="match status" value="1"/>
</dbReference>
<dbReference type="InterPro" id="IPR029039">
    <property type="entry name" value="Flavoprotein-like_sf"/>
</dbReference>